<evidence type="ECO:0000313" key="5">
    <source>
        <dbReference type="EMBL" id="MEU8138391.1"/>
    </source>
</evidence>
<dbReference type="InterPro" id="IPR041678">
    <property type="entry name" value="TetR_C_16"/>
</dbReference>
<dbReference type="SUPFAM" id="SSF46689">
    <property type="entry name" value="Homeodomain-like"/>
    <property type="match status" value="1"/>
</dbReference>
<protein>
    <submittedName>
        <fullName evidence="5">TetR family transcriptional regulator</fullName>
    </submittedName>
</protein>
<dbReference type="Pfam" id="PF17920">
    <property type="entry name" value="TetR_C_16"/>
    <property type="match status" value="1"/>
</dbReference>
<keyword evidence="6" id="KW-1185">Reference proteome</keyword>
<proteinExistence type="predicted"/>
<evidence type="ECO:0000256" key="1">
    <source>
        <dbReference type="ARBA" id="ARBA00023125"/>
    </source>
</evidence>
<reference evidence="5 6" key="1">
    <citation type="submission" date="2024-06" db="EMBL/GenBank/DDBJ databases">
        <title>The Natural Products Discovery Center: Release of the First 8490 Sequenced Strains for Exploring Actinobacteria Biosynthetic Diversity.</title>
        <authorList>
            <person name="Kalkreuter E."/>
            <person name="Kautsar S.A."/>
            <person name="Yang D."/>
            <person name="Bader C.D."/>
            <person name="Teijaro C.N."/>
            <person name="Fluegel L."/>
            <person name="Davis C.M."/>
            <person name="Simpson J.R."/>
            <person name="Lauterbach L."/>
            <person name="Steele A.D."/>
            <person name="Gui C."/>
            <person name="Meng S."/>
            <person name="Li G."/>
            <person name="Viehrig K."/>
            <person name="Ye F."/>
            <person name="Su P."/>
            <person name="Kiefer A.F."/>
            <person name="Nichols A."/>
            <person name="Cepeda A.J."/>
            <person name="Yan W."/>
            <person name="Fan B."/>
            <person name="Jiang Y."/>
            <person name="Adhikari A."/>
            <person name="Zheng C.-J."/>
            <person name="Schuster L."/>
            <person name="Cowan T.M."/>
            <person name="Smanski M.J."/>
            <person name="Chevrette M.G."/>
            <person name="De Carvalho L.P.S."/>
            <person name="Shen B."/>
        </authorList>
    </citation>
    <scope>NUCLEOTIDE SEQUENCE [LARGE SCALE GENOMIC DNA]</scope>
    <source>
        <strain evidence="5 6">NPDC048946</strain>
    </source>
</reference>
<name>A0ABV3DRL4_9ACTN</name>
<dbReference type="RefSeq" id="WP_358361685.1">
    <property type="nucleotide sequence ID" value="NZ_JBEZFP010000121.1"/>
</dbReference>
<gene>
    <name evidence="5" type="ORF">AB0C36_33435</name>
</gene>
<evidence type="ECO:0000256" key="3">
    <source>
        <dbReference type="SAM" id="MobiDB-lite"/>
    </source>
</evidence>
<dbReference type="InterPro" id="IPR036271">
    <property type="entry name" value="Tet_transcr_reg_TetR-rel_C_sf"/>
</dbReference>
<dbReference type="PANTHER" id="PTHR30055">
    <property type="entry name" value="HTH-TYPE TRANSCRIPTIONAL REGULATOR RUTR"/>
    <property type="match status" value="1"/>
</dbReference>
<accession>A0ABV3DRL4</accession>
<sequence>MNSSATERAMTERPRRRDAAASRKALLDAARALFGERGYDRTTLRDIGDRAGVDAALVARYYGNKAGLYLAAIEEDGQDAASARRDLARVGALADFLAARMDDLGGPGPMFRAALGEEGHEAVRGEASAAVRQSMVDPMVERIVERTGVEERVARRRAEFAVASLIGAVVIRPGGFFPELTNLSRDELVGLVEEAFGGMLGEQPND</sequence>
<keyword evidence="1 2" id="KW-0238">DNA-binding</keyword>
<feature type="DNA-binding region" description="H-T-H motif" evidence="2">
    <location>
        <begin position="43"/>
        <end position="62"/>
    </location>
</feature>
<dbReference type="Pfam" id="PF00440">
    <property type="entry name" value="TetR_N"/>
    <property type="match status" value="1"/>
</dbReference>
<evidence type="ECO:0000313" key="6">
    <source>
        <dbReference type="Proteomes" id="UP001551482"/>
    </source>
</evidence>
<dbReference type="SUPFAM" id="SSF48498">
    <property type="entry name" value="Tetracyclin repressor-like, C-terminal domain"/>
    <property type="match status" value="1"/>
</dbReference>
<comment type="caution">
    <text evidence="5">The sequence shown here is derived from an EMBL/GenBank/DDBJ whole genome shotgun (WGS) entry which is preliminary data.</text>
</comment>
<feature type="region of interest" description="Disordered" evidence="3">
    <location>
        <begin position="1"/>
        <end position="21"/>
    </location>
</feature>
<dbReference type="PROSITE" id="PS50977">
    <property type="entry name" value="HTH_TETR_2"/>
    <property type="match status" value="1"/>
</dbReference>
<evidence type="ECO:0000256" key="2">
    <source>
        <dbReference type="PROSITE-ProRule" id="PRU00335"/>
    </source>
</evidence>
<dbReference type="InterPro" id="IPR001647">
    <property type="entry name" value="HTH_TetR"/>
</dbReference>
<feature type="domain" description="HTH tetR-type" evidence="4">
    <location>
        <begin position="20"/>
        <end position="80"/>
    </location>
</feature>
<dbReference type="Gene3D" id="1.10.357.10">
    <property type="entry name" value="Tetracycline Repressor, domain 2"/>
    <property type="match status" value="1"/>
</dbReference>
<evidence type="ECO:0000259" key="4">
    <source>
        <dbReference type="PROSITE" id="PS50977"/>
    </source>
</evidence>
<dbReference type="EMBL" id="JBEZFP010000121">
    <property type="protein sequence ID" value="MEU8138391.1"/>
    <property type="molecule type" value="Genomic_DNA"/>
</dbReference>
<dbReference type="InterPro" id="IPR009057">
    <property type="entry name" value="Homeodomain-like_sf"/>
</dbReference>
<dbReference type="Proteomes" id="UP001551482">
    <property type="component" value="Unassembled WGS sequence"/>
</dbReference>
<dbReference type="PANTHER" id="PTHR30055:SF235">
    <property type="entry name" value="TRANSCRIPTIONAL REGULATORY PROTEIN"/>
    <property type="match status" value="1"/>
</dbReference>
<feature type="compositionally biased region" description="Basic and acidic residues" evidence="3">
    <location>
        <begin position="9"/>
        <end position="21"/>
    </location>
</feature>
<organism evidence="5 6">
    <name type="scientific">Streptodolium elevatio</name>
    <dbReference type="NCBI Taxonomy" id="3157996"/>
    <lineage>
        <taxon>Bacteria</taxon>
        <taxon>Bacillati</taxon>
        <taxon>Actinomycetota</taxon>
        <taxon>Actinomycetes</taxon>
        <taxon>Kitasatosporales</taxon>
        <taxon>Streptomycetaceae</taxon>
        <taxon>Streptodolium</taxon>
    </lineage>
</organism>
<dbReference type="InterPro" id="IPR050109">
    <property type="entry name" value="HTH-type_TetR-like_transc_reg"/>
</dbReference>
<dbReference type="PRINTS" id="PR00455">
    <property type="entry name" value="HTHTETR"/>
</dbReference>